<sequence length="221" mass="23989">MEFDFSPVFDSAGFLLRGVGVTVLLSLLSVLGGAILGLAVGLGRCYGPRWLAILLTFYIDTMRAIPVLVLLVWVYFAFPILSGASLPPFWAALAALSFHLAAYVAEILRAGIQSVRPGQTLAGLALGMSTAQLVRKIVLPQAFVRLLPDFGSIISRTIKDTAIATVIAVPELMRSADTIATQSYRPIEVFTGALVIYFILIFPVTRVVDMFYRRVAHLGRS</sequence>
<evidence type="ECO:0000256" key="7">
    <source>
        <dbReference type="ARBA" id="ARBA00022989"/>
    </source>
</evidence>
<dbReference type="Pfam" id="PF00528">
    <property type="entry name" value="BPD_transp_1"/>
    <property type="match status" value="1"/>
</dbReference>
<evidence type="ECO:0000256" key="6">
    <source>
        <dbReference type="ARBA" id="ARBA00022970"/>
    </source>
</evidence>
<feature type="transmembrane region" description="Helical" evidence="9">
    <location>
        <begin position="189"/>
        <end position="212"/>
    </location>
</feature>
<evidence type="ECO:0000256" key="5">
    <source>
        <dbReference type="ARBA" id="ARBA00022692"/>
    </source>
</evidence>
<dbReference type="RefSeq" id="WP_151024005.1">
    <property type="nucleotide sequence ID" value="NZ_JACHIB010000007.1"/>
</dbReference>
<evidence type="ECO:0000256" key="9">
    <source>
        <dbReference type="RuleBase" id="RU363032"/>
    </source>
</evidence>
<proteinExistence type="inferred from homology"/>
<evidence type="ECO:0000259" key="10">
    <source>
        <dbReference type="PROSITE" id="PS50928"/>
    </source>
</evidence>
<reference evidence="11 12" key="1">
    <citation type="submission" date="2020-08" db="EMBL/GenBank/DDBJ databases">
        <title>Genomic Encyclopedia of Type Strains, Phase IV (KMG-IV): sequencing the most valuable type-strain genomes for metagenomic binning, comparative biology and taxonomic classification.</title>
        <authorList>
            <person name="Goeker M."/>
        </authorList>
    </citation>
    <scope>NUCLEOTIDE SEQUENCE [LARGE SCALE GENOMIC DNA]</scope>
    <source>
        <strain evidence="11 12">DSM 12141</strain>
    </source>
</reference>
<feature type="transmembrane region" description="Helical" evidence="9">
    <location>
        <begin position="88"/>
        <end position="108"/>
    </location>
</feature>
<evidence type="ECO:0000256" key="2">
    <source>
        <dbReference type="ARBA" id="ARBA00010072"/>
    </source>
</evidence>
<dbReference type="InterPro" id="IPR010065">
    <property type="entry name" value="AA_ABC_transptr_permease_3TM"/>
</dbReference>
<dbReference type="PROSITE" id="PS50928">
    <property type="entry name" value="ABC_TM1"/>
    <property type="match status" value="1"/>
</dbReference>
<comment type="caution">
    <text evidence="11">The sequence shown here is derived from an EMBL/GenBank/DDBJ whole genome shotgun (WGS) entry which is preliminary data.</text>
</comment>
<evidence type="ECO:0000313" key="12">
    <source>
        <dbReference type="Proteomes" id="UP000541136"/>
    </source>
</evidence>
<keyword evidence="4" id="KW-1003">Cell membrane</keyword>
<evidence type="ECO:0000256" key="8">
    <source>
        <dbReference type="ARBA" id="ARBA00023136"/>
    </source>
</evidence>
<organism evidence="11 12">
    <name type="scientific">Castellaniella defragrans</name>
    <name type="common">Alcaligenes defragrans</name>
    <dbReference type="NCBI Taxonomy" id="75697"/>
    <lineage>
        <taxon>Bacteria</taxon>
        <taxon>Pseudomonadati</taxon>
        <taxon>Pseudomonadota</taxon>
        <taxon>Betaproteobacteria</taxon>
        <taxon>Burkholderiales</taxon>
        <taxon>Alcaligenaceae</taxon>
        <taxon>Castellaniella</taxon>
    </lineage>
</organism>
<keyword evidence="7 9" id="KW-1133">Transmembrane helix</keyword>
<dbReference type="InterPro" id="IPR035906">
    <property type="entry name" value="MetI-like_sf"/>
</dbReference>
<dbReference type="Proteomes" id="UP000541136">
    <property type="component" value="Unassembled WGS sequence"/>
</dbReference>
<dbReference type="EMBL" id="JACHIB010000007">
    <property type="protein sequence ID" value="MBB6083452.1"/>
    <property type="molecule type" value="Genomic_DNA"/>
</dbReference>
<feature type="domain" description="ABC transmembrane type-1" evidence="10">
    <location>
        <begin position="19"/>
        <end position="208"/>
    </location>
</feature>
<keyword evidence="5 9" id="KW-0812">Transmembrane</keyword>
<comment type="similarity">
    <text evidence="2">Belongs to the binding-protein-dependent transport system permease family. HisMQ subfamily.</text>
</comment>
<dbReference type="AlphaFoldDB" id="A0A7W9WLP0"/>
<keyword evidence="3 9" id="KW-0813">Transport</keyword>
<dbReference type="GO" id="GO:0022857">
    <property type="term" value="F:transmembrane transporter activity"/>
    <property type="evidence" value="ECO:0007669"/>
    <property type="project" value="InterPro"/>
</dbReference>
<gene>
    <name evidence="11" type="ORF">HNR28_001490</name>
</gene>
<keyword evidence="6" id="KW-0029">Amino-acid transport</keyword>
<dbReference type="InterPro" id="IPR000515">
    <property type="entry name" value="MetI-like"/>
</dbReference>
<accession>A0A7W9WLP0</accession>
<dbReference type="PANTHER" id="PTHR30614:SF0">
    <property type="entry name" value="L-CYSTINE TRANSPORT SYSTEM PERMEASE PROTEIN TCYL"/>
    <property type="match status" value="1"/>
</dbReference>
<name>A0A7W9WLP0_CASDE</name>
<comment type="subcellular location">
    <subcellularLocation>
        <location evidence="1">Cell inner membrane</location>
        <topology evidence="1">Multi-pass membrane protein</topology>
    </subcellularLocation>
    <subcellularLocation>
        <location evidence="9">Cell membrane</location>
        <topology evidence="9">Multi-pass membrane protein</topology>
    </subcellularLocation>
</comment>
<dbReference type="GO" id="GO:0006865">
    <property type="term" value="P:amino acid transport"/>
    <property type="evidence" value="ECO:0007669"/>
    <property type="project" value="UniProtKB-KW"/>
</dbReference>
<dbReference type="PANTHER" id="PTHR30614">
    <property type="entry name" value="MEMBRANE COMPONENT OF AMINO ACID ABC TRANSPORTER"/>
    <property type="match status" value="1"/>
</dbReference>
<feature type="transmembrane region" description="Helical" evidence="9">
    <location>
        <begin position="50"/>
        <end position="76"/>
    </location>
</feature>
<feature type="transmembrane region" description="Helical" evidence="9">
    <location>
        <begin position="20"/>
        <end position="43"/>
    </location>
</feature>
<dbReference type="CDD" id="cd06261">
    <property type="entry name" value="TM_PBP2"/>
    <property type="match status" value="1"/>
</dbReference>
<dbReference type="SUPFAM" id="SSF161098">
    <property type="entry name" value="MetI-like"/>
    <property type="match status" value="1"/>
</dbReference>
<protein>
    <submittedName>
        <fullName evidence="11">Polar amino acid transport system permease protein</fullName>
    </submittedName>
</protein>
<dbReference type="NCBIfam" id="TIGR01726">
    <property type="entry name" value="HEQRo_perm_3TM"/>
    <property type="match status" value="1"/>
</dbReference>
<evidence type="ECO:0000256" key="4">
    <source>
        <dbReference type="ARBA" id="ARBA00022475"/>
    </source>
</evidence>
<evidence type="ECO:0000256" key="3">
    <source>
        <dbReference type="ARBA" id="ARBA00022448"/>
    </source>
</evidence>
<keyword evidence="8 9" id="KW-0472">Membrane</keyword>
<evidence type="ECO:0000256" key="1">
    <source>
        <dbReference type="ARBA" id="ARBA00004429"/>
    </source>
</evidence>
<evidence type="ECO:0000313" key="11">
    <source>
        <dbReference type="EMBL" id="MBB6083452.1"/>
    </source>
</evidence>
<dbReference type="InterPro" id="IPR043429">
    <property type="entry name" value="ArtM/GltK/GlnP/TcyL/YhdX-like"/>
</dbReference>
<dbReference type="GO" id="GO:0043190">
    <property type="term" value="C:ATP-binding cassette (ABC) transporter complex"/>
    <property type="evidence" value="ECO:0007669"/>
    <property type="project" value="InterPro"/>
</dbReference>
<dbReference type="Gene3D" id="1.10.3720.10">
    <property type="entry name" value="MetI-like"/>
    <property type="match status" value="1"/>
</dbReference>